<gene>
    <name evidence="4" type="ORF">HMPREF1526_00219</name>
</gene>
<sequence>MKKILLRLLEFYVGLMGVSCVLAGIALLIQRTDDWLLGTLIFAAIGVLLLWATYKIHLKCKSDAPASPELQQSTLQMQELSRQAAEQRDRLMREIQDLTAQRDALNAELQTLECESVIPMSHPAADYDAFTSEEIKNRLVILRGQQDDMVRTGAALSITNTGARQVVNSQVKQILRCFNAECTNILDHLSVKNVDSSRSKIQRAFDANNRIFSIDGVQLTHDYLAAKLEELSAIYTYLVKVEEEKEEKRAIREQMLEEEKVRREIEREKKKIERDRQQFNQEIQRLMKYMQKTESDVEKQLYIDKIRELEDRLHALEATEKEVLERENNAKAGFVYIISNIGSFGDQVFKIGMTRRLEPMDRIAELSSASVPFPFDVHAMIFSENAPELEAMLHRHFESRKVNKVNSRKEFFRVDLNEIKQLVLDQFGATVQFTDIPTATEYRETLRLEEQMQ</sequence>
<evidence type="ECO:0000256" key="1">
    <source>
        <dbReference type="SAM" id="Coils"/>
    </source>
</evidence>
<dbReference type="RefSeq" id="WP_016146428.1">
    <property type="nucleotide sequence ID" value="NZ_KB976103.1"/>
</dbReference>
<feature type="domain" description="Bacteriophage T5 Orf172 DNA-binding" evidence="3">
    <location>
        <begin position="343"/>
        <end position="426"/>
    </location>
</feature>
<dbReference type="EMBL" id="AQOB01000002">
    <property type="protein sequence ID" value="EOQ39525.1"/>
    <property type="molecule type" value="Genomic_DNA"/>
</dbReference>
<keyword evidence="5" id="KW-1185">Reference proteome</keyword>
<reference evidence="4 5" key="1">
    <citation type="submission" date="2013-01" db="EMBL/GenBank/DDBJ databases">
        <title>The Genome Sequence of Butyricicoccus pullicaecorum 1.2.</title>
        <authorList>
            <consortium name="The Broad Institute Genome Sequencing Platform"/>
            <person name="Earl A."/>
            <person name="Ward D."/>
            <person name="Feldgarden M."/>
            <person name="Gevers D."/>
            <person name="Van Immerseel F."/>
            <person name="Eeckhaut V."/>
            <person name="Walker B."/>
            <person name="Young S.K."/>
            <person name="Zeng Q."/>
            <person name="Gargeya S."/>
            <person name="Fitzgerald M."/>
            <person name="Haas B."/>
            <person name="Abouelleil A."/>
            <person name="Alvarado L."/>
            <person name="Arachchi H.M."/>
            <person name="Berlin A.M."/>
            <person name="Chapman S.B."/>
            <person name="Dewar J."/>
            <person name="Goldberg J."/>
            <person name="Griggs A."/>
            <person name="Gujja S."/>
            <person name="Hansen M."/>
            <person name="Howarth C."/>
            <person name="Imamovic A."/>
            <person name="Larimer J."/>
            <person name="McCowan C."/>
            <person name="Murphy C."/>
            <person name="Neiman D."/>
            <person name="Pearson M."/>
            <person name="Priest M."/>
            <person name="Roberts A."/>
            <person name="Saif S."/>
            <person name="Shea T."/>
            <person name="Sisk P."/>
            <person name="Sykes S."/>
            <person name="Wortman J."/>
            <person name="Nusbaum C."/>
            <person name="Birren B."/>
        </authorList>
    </citation>
    <scope>NUCLEOTIDE SEQUENCE [LARGE SCALE GENOMIC DNA]</scope>
    <source>
        <strain evidence="4 5">1.2</strain>
    </source>
</reference>
<comment type="caution">
    <text evidence="4">The sequence shown here is derived from an EMBL/GenBank/DDBJ whole genome shotgun (WGS) entry which is preliminary data.</text>
</comment>
<keyword evidence="2" id="KW-0472">Membrane</keyword>
<name>R8W3N2_9FIRM</name>
<accession>R8W3N2</accession>
<dbReference type="Pfam" id="PF13250">
    <property type="entry name" value="SNIPE"/>
    <property type="match status" value="1"/>
</dbReference>
<feature type="coiled-coil region" evidence="1">
    <location>
        <begin position="70"/>
        <end position="115"/>
    </location>
</feature>
<dbReference type="InterPro" id="IPR018306">
    <property type="entry name" value="Phage_T5_Orf172_DNA-bd"/>
</dbReference>
<dbReference type="Proteomes" id="UP000013981">
    <property type="component" value="Unassembled WGS sequence"/>
</dbReference>
<dbReference type="Pfam" id="PF13455">
    <property type="entry name" value="MUG113"/>
    <property type="match status" value="1"/>
</dbReference>
<evidence type="ECO:0000259" key="3">
    <source>
        <dbReference type="SMART" id="SM00974"/>
    </source>
</evidence>
<dbReference type="eggNOG" id="COG1196">
    <property type="taxonomic scope" value="Bacteria"/>
</dbReference>
<evidence type="ECO:0000313" key="4">
    <source>
        <dbReference type="EMBL" id="EOQ39525.1"/>
    </source>
</evidence>
<dbReference type="PATRIC" id="fig|1203606.4.peg.202"/>
<evidence type="ECO:0000256" key="2">
    <source>
        <dbReference type="SAM" id="Phobius"/>
    </source>
</evidence>
<dbReference type="SMART" id="SM00974">
    <property type="entry name" value="T5orf172"/>
    <property type="match status" value="1"/>
</dbReference>
<feature type="coiled-coil region" evidence="1">
    <location>
        <begin position="238"/>
        <end position="326"/>
    </location>
</feature>
<keyword evidence="2" id="KW-0812">Transmembrane</keyword>
<evidence type="ECO:0000313" key="5">
    <source>
        <dbReference type="Proteomes" id="UP000013981"/>
    </source>
</evidence>
<protein>
    <recommendedName>
        <fullName evidence="3">Bacteriophage T5 Orf172 DNA-binding domain-containing protein</fullName>
    </recommendedName>
</protein>
<proteinExistence type="predicted"/>
<dbReference type="InterPro" id="IPR025280">
    <property type="entry name" value="SNIPE"/>
</dbReference>
<keyword evidence="1" id="KW-0175">Coiled coil</keyword>
<dbReference type="AlphaFoldDB" id="R8W3N2"/>
<dbReference type="HOGENOM" id="CLU_024787_2_1_9"/>
<feature type="transmembrane region" description="Helical" evidence="2">
    <location>
        <begin position="12"/>
        <end position="29"/>
    </location>
</feature>
<keyword evidence="2" id="KW-1133">Transmembrane helix</keyword>
<feature type="transmembrane region" description="Helical" evidence="2">
    <location>
        <begin position="35"/>
        <end position="54"/>
    </location>
</feature>
<organism evidence="4 5">
    <name type="scientific">Butyricicoccus pullicaecorum 1.2</name>
    <dbReference type="NCBI Taxonomy" id="1203606"/>
    <lineage>
        <taxon>Bacteria</taxon>
        <taxon>Bacillati</taxon>
        <taxon>Bacillota</taxon>
        <taxon>Clostridia</taxon>
        <taxon>Eubacteriales</taxon>
        <taxon>Butyricicoccaceae</taxon>
        <taxon>Butyricicoccus</taxon>
    </lineage>
</organism>